<name>A0A0K6BY83_BACFG</name>
<reference evidence="2 3" key="1">
    <citation type="journal article" date="2017" name="MBio">
        <title>Gut Symbiont Bacteroides fragilis Secretes a Eukaryotic-Like Ubiquitin Protein That Mediates Intraspecies Antagonism.</title>
        <authorList>
            <person name="Chatzidaki-Livanis M."/>
            <person name="Coyne M.J."/>
            <person name="Roelofs K.G."/>
            <person name="Gentyala R.R."/>
            <person name="Caldwell J.M."/>
            <person name="Comstock L.E."/>
        </authorList>
    </citation>
    <scope>NUCLEOTIDE SEQUENCE [LARGE SCALE GENOMIC DNA]</scope>
    <source>
        <strain evidence="2 3">12905</strain>
    </source>
</reference>
<evidence type="ECO:0000313" key="1">
    <source>
        <dbReference type="EMBL" id="MDT6977512.1"/>
    </source>
</evidence>
<reference evidence="4" key="3">
    <citation type="submission" date="2023-07" db="EMBL/GenBank/DDBJ databases">
        <title>A gut symbiont ubiquitin homologue binds and inactivates peptidyl-prolyl isomerase to mediate the interbacterial arms race in the human gut.</title>
        <authorList>
            <person name="Jiang K."/>
            <person name="Li W."/>
            <person name="Tong M."/>
            <person name="Xu J."/>
            <person name="Chen Z."/>
            <person name="Yang Y."/>
            <person name="Zang Y."/>
            <person name="Jiao X."/>
            <person name="Liu C."/>
            <person name="Lim B."/>
            <person name="Jiang X."/>
            <person name="Wang J."/>
            <person name="Wu D."/>
            <person name="Wang M."/>
            <person name="Liu S.-J."/>
            <person name="Shao F."/>
            <person name="Gao X."/>
        </authorList>
    </citation>
    <scope>NUCLEOTIDE SEQUENCE [LARGE SCALE GENOMIC DNA]</scope>
    <source>
        <strain evidence="4">GS077</strain>
    </source>
</reference>
<evidence type="ECO:0000313" key="2">
    <source>
        <dbReference type="EMBL" id="PJY73714.1"/>
    </source>
</evidence>
<dbReference type="AlphaFoldDB" id="A0A0K6BY83"/>
<gene>
    <name evidence="1" type="ORF">BFGS077_002815</name>
    <name evidence="2" type="ORF">CQW34_02988</name>
</gene>
<dbReference type="EMBL" id="JAVFHL010000001">
    <property type="protein sequence ID" value="MDT6977512.1"/>
    <property type="molecule type" value="Genomic_DNA"/>
</dbReference>
<organism evidence="1 4">
    <name type="scientific">Bacteroides fragilis</name>
    <dbReference type="NCBI Taxonomy" id="817"/>
    <lineage>
        <taxon>Bacteria</taxon>
        <taxon>Pseudomonadati</taxon>
        <taxon>Bacteroidota</taxon>
        <taxon>Bacteroidia</taxon>
        <taxon>Bacteroidales</taxon>
        <taxon>Bacteroidaceae</taxon>
        <taxon>Bacteroides</taxon>
    </lineage>
</organism>
<accession>A0A0K6BY83</accession>
<evidence type="ECO:0000313" key="3">
    <source>
        <dbReference type="Proteomes" id="UP000231846"/>
    </source>
</evidence>
<reference evidence="1 4" key="4">
    <citation type="submission" date="2023-08" db="EMBL/GenBank/DDBJ databases">
        <authorList>
            <person name="Du M."/>
            <person name="Liu C."/>
            <person name="Liu S.-J."/>
        </authorList>
    </citation>
    <scope>NUCLEOTIDE SEQUENCE [LARGE SCALE GENOMIC DNA]</scope>
    <source>
        <strain evidence="1 4">GS077</strain>
    </source>
</reference>
<protein>
    <submittedName>
        <fullName evidence="1">Uncharacterized protein</fullName>
    </submittedName>
</protein>
<reference evidence="2" key="2">
    <citation type="submission" date="2017-10" db="EMBL/GenBank/DDBJ databases">
        <authorList>
            <person name="Banno H."/>
            <person name="Chua N.-H."/>
        </authorList>
    </citation>
    <scope>NUCLEOTIDE SEQUENCE</scope>
    <source>
        <strain evidence="2">12905</strain>
    </source>
</reference>
<comment type="caution">
    <text evidence="1">The sequence shown here is derived from an EMBL/GenBank/DDBJ whole genome shotgun (WGS) entry which is preliminary data.</text>
</comment>
<accession>F7LSA0</accession>
<reference evidence="1" key="5">
    <citation type="submission" date="2024-03" db="EMBL/GenBank/DDBJ databases">
        <title>A gut symbiont ubiquitin homologue binds and inactivates peptidyl-prolyl isomerase to mediate the interbacterial arms race in the human gut.</title>
        <authorList>
            <person name="Jiang K."/>
            <person name="Li W."/>
            <person name="Tong M."/>
            <person name="Xu J."/>
            <person name="Chen Z."/>
            <person name="Yang Y."/>
            <person name="Zang Y."/>
            <person name="Jiao X."/>
            <person name="Liu C."/>
            <person name="Lim B."/>
            <person name="Jiang X."/>
            <person name="Wang J."/>
            <person name="Wu D."/>
            <person name="Wang M."/>
            <person name="Liu S.-J."/>
            <person name="Shao F."/>
            <person name="Gao X."/>
        </authorList>
    </citation>
    <scope>NUCLEOTIDE SEQUENCE</scope>
    <source>
        <strain evidence="1">GS077</strain>
    </source>
</reference>
<evidence type="ECO:0000313" key="4">
    <source>
        <dbReference type="Proteomes" id="UP001258434"/>
    </source>
</evidence>
<proteinExistence type="predicted"/>
<dbReference type="Proteomes" id="UP000231846">
    <property type="component" value="Unassembled WGS sequence"/>
</dbReference>
<dbReference type="RefSeq" id="WP_009292551.1">
    <property type="nucleotide sequence ID" value="NZ_BAABYZ010000001.1"/>
</dbReference>
<dbReference type="Proteomes" id="UP001258434">
    <property type="component" value="Unassembled WGS sequence"/>
</dbReference>
<dbReference type="EMBL" id="PDCW01000022">
    <property type="protein sequence ID" value="PJY73714.1"/>
    <property type="molecule type" value="Genomic_DNA"/>
</dbReference>
<sequence>MDKEKELFQAVYKSVKNTISQTLQSTTETIKENRDIKEGKPIEEITSYKTELIKTLIESYTKDVETQNISTYKASLAR</sequence>